<reference evidence="3" key="4">
    <citation type="journal article" date="2018" name="Genome Biol.">
        <title>SKESA: strategic k-mer extension for scrupulous assemblies.</title>
        <authorList>
            <person name="Souvorov A."/>
            <person name="Agarwala R."/>
            <person name="Lipman D.J."/>
        </authorList>
    </citation>
    <scope>NUCLEOTIDE SEQUENCE</scope>
    <source>
        <strain evidence="3">91871</strain>
    </source>
</reference>
<proteinExistence type="predicted"/>
<geneLocation type="plasmid" evidence="6">
    <name>pRHBSTW-00370_2</name>
</geneLocation>
<sequence length="173" mass="19305">MGVALNIQTNYIELQNWLEKAKSIYSSAGCPHERVDDGILKIAMQVAAIRKTKPDMLHVFLQELITEFKGYKLIQCRFNKSNYEHFVMTPEIQILIGGLMDKASEGIMLASICHMLQVDTLSELLSLIPTGMPDTDVLDALWRDQKTPAGLNLLDDFVLLDTVALANKRGIAA</sequence>
<evidence type="ECO:0000313" key="3">
    <source>
        <dbReference type="EMBL" id="HBH7045230.1"/>
    </source>
</evidence>
<dbReference type="AlphaFoldDB" id="A0A0P8Q3B0"/>
<reference evidence="6" key="6">
    <citation type="journal article" date="2021" name="Microb. Genom.">
        <title>A genomic epidemiological study shows that prevalence of antimicrobial resistance in Enterobacterales is associated with the livestock host, as well as antimicrobial usage.</title>
        <authorList>
            <person name="AbuOun M."/>
            <person name="Jones H."/>
            <person name="Stubberfield E."/>
            <person name="Gilson D."/>
            <person name="Shaw L.P."/>
            <person name="Hubbard A.T.M."/>
            <person name="Chau K.K."/>
            <person name="Sebra R."/>
            <person name="Peto T.E.A."/>
            <person name="Crook D.W."/>
            <person name="Read D.S."/>
            <person name="Gweon H.S."/>
            <person name="Walker A.S."/>
            <person name="Stoesser N."/>
            <person name="Smith R.P."/>
            <person name="Anjum M.F."/>
            <person name="On Behalf Of The Rehab Consortium."/>
        </authorList>
    </citation>
    <scope>NUCLEOTIDE SEQUENCE</scope>
    <source>
        <strain evidence="6">RHBSTW-00370</strain>
    </source>
</reference>
<gene>
    <name evidence="4" type="ORF">AN672_26470</name>
    <name evidence="5" type="ORF">B9P89_18005</name>
    <name evidence="6" type="ORF">HV178_26045</name>
    <name evidence="3" type="ORF">KV121_005404</name>
    <name evidence="2" type="ORF">PQQ21_005076</name>
    <name evidence="1" type="ORF">SGX49_004936</name>
</gene>
<dbReference type="EMBL" id="ABKLER030000038">
    <property type="protein sequence ID" value="EMN4147719.1"/>
    <property type="molecule type" value="Genomic_DNA"/>
</dbReference>
<dbReference type="Proteomes" id="UP000885148">
    <property type="component" value="Unassembled WGS sequence"/>
</dbReference>
<dbReference type="EMBL" id="LJEB01000179">
    <property type="protein sequence ID" value="KPR47664.1"/>
    <property type="molecule type" value="Genomic_DNA"/>
</dbReference>
<evidence type="ECO:0000313" key="5">
    <source>
        <dbReference type="EMBL" id="OYR01867.1"/>
    </source>
</evidence>
<reference evidence="4 7" key="2">
    <citation type="journal article" date="2017" name="PLoS ONE">
        <title>Genomic and phenotypic characterisation of fluoroquinolone resistance mechanisms in Enterobacteriaceae in Durban, South Africa.</title>
        <authorList>
            <person name="Osei Sekyere J."/>
            <person name="Amoako D.G."/>
        </authorList>
    </citation>
    <scope>NUCLEOTIDE SEQUENCE [LARGE SCALE GENOMIC DNA]</scope>
    <source>
        <strain evidence="4 7">ST62:944112508</strain>
    </source>
</reference>
<dbReference type="RefSeq" id="WP_007372319.1">
    <property type="nucleotide sequence ID" value="NZ_MG387191.1"/>
</dbReference>
<geneLocation type="plasmid" evidence="9">
    <name>prhbstw-00370_2</name>
</geneLocation>
<dbReference type="Proteomes" id="UP000050520">
    <property type="component" value="Unassembled WGS sequence"/>
</dbReference>
<dbReference type="EMBL" id="NEFA01000022">
    <property type="protein sequence ID" value="OYR01867.1"/>
    <property type="molecule type" value="Genomic_DNA"/>
</dbReference>
<reference evidence="5 8" key="3">
    <citation type="submission" date="2017-04" db="EMBL/GenBank/DDBJ databases">
        <title>Emergence of KPC-2-producing Citrobacter isolates from sediments of a Chinese river.</title>
        <authorList>
            <person name="Zheng B."/>
        </authorList>
    </citation>
    <scope>NUCLEOTIDE SEQUENCE [LARGE SCALE GENOMIC DNA]</scope>
    <source>
        <strain evidence="5 8">C191</strain>
    </source>
</reference>
<dbReference type="EMBL" id="CP056574">
    <property type="protein sequence ID" value="QLV33454.1"/>
    <property type="molecule type" value="Genomic_DNA"/>
</dbReference>
<dbReference type="Proteomes" id="UP000215827">
    <property type="component" value="Unassembled WGS sequence"/>
</dbReference>
<evidence type="ECO:0000313" key="9">
    <source>
        <dbReference type="Proteomes" id="UP000512222"/>
    </source>
</evidence>
<reference evidence="9" key="5">
    <citation type="submission" date="2020-06" db="EMBL/GenBank/DDBJ databases">
        <title>REHAB project genomes.</title>
        <authorList>
            <person name="Shaw L.P."/>
        </authorList>
    </citation>
    <scope>NUCLEOTIDE SEQUENCE [LARGE SCALE GENOMIC DNA]</scope>
    <source>
        <strain evidence="9">RHBSTW-00370</strain>
        <plasmid evidence="9">prhbstw-00370_2</plasmid>
    </source>
</reference>
<evidence type="ECO:0000313" key="4">
    <source>
        <dbReference type="EMBL" id="KPR47664.1"/>
    </source>
</evidence>
<evidence type="ECO:0000313" key="2">
    <source>
        <dbReference type="EMBL" id="EMN4147719.1"/>
    </source>
</evidence>
<evidence type="ECO:0000313" key="1">
    <source>
        <dbReference type="EMBL" id="ELV3682433.1"/>
    </source>
</evidence>
<dbReference type="EMBL" id="ABOSXX010000044">
    <property type="protein sequence ID" value="ELV3682433.1"/>
    <property type="molecule type" value="Genomic_DNA"/>
</dbReference>
<reference evidence="7" key="1">
    <citation type="submission" date="2015-09" db="EMBL/GenBank/DDBJ databases">
        <title>Prevalence of NDMs in South Africa.</title>
        <authorList>
            <person name="Osei Sekyere J."/>
            <person name="Govinden U."/>
            <person name="Essack S."/>
            <person name="Haldorsen B."/>
            <person name="Samuelsen O."/>
            <person name="Aasnaes B."/>
            <person name="Sundsfjord A."/>
        </authorList>
    </citation>
    <scope>NUCLEOTIDE SEQUENCE [LARGE SCALE GENOMIC DNA]</scope>
    <source>
        <strain evidence="7">ST62:944112508</strain>
    </source>
</reference>
<reference evidence="1" key="8">
    <citation type="submission" date="2023-05" db="EMBL/GenBank/DDBJ databases">
        <authorList>
            <consortium name="Clinical and Environmental Microbiology Branch: Whole genome sequencing antimicrobial resistance pathogens in the healthcare setting"/>
        </authorList>
    </citation>
    <scope>NUCLEOTIDE SEQUENCE</scope>
    <source>
        <strain evidence="2">2023GN-00102</strain>
        <strain evidence="1">2023GN-00287</strain>
    </source>
</reference>
<dbReference type="Proteomes" id="UP000512222">
    <property type="component" value="Plasmid pRHBSTW-00370_2"/>
</dbReference>
<reference evidence="3" key="7">
    <citation type="submission" date="2021-07" db="EMBL/GenBank/DDBJ databases">
        <authorList>
            <consortium name="NCBI Pathogen Detection Project"/>
        </authorList>
    </citation>
    <scope>NUCLEOTIDE SEQUENCE</scope>
    <source>
        <strain evidence="3">91871</strain>
    </source>
</reference>
<organism evidence="5 8">
    <name type="scientific">Citrobacter freundii</name>
    <dbReference type="NCBI Taxonomy" id="546"/>
    <lineage>
        <taxon>Bacteria</taxon>
        <taxon>Pseudomonadati</taxon>
        <taxon>Pseudomonadota</taxon>
        <taxon>Gammaproteobacteria</taxon>
        <taxon>Enterobacterales</taxon>
        <taxon>Enterobacteriaceae</taxon>
        <taxon>Citrobacter</taxon>
        <taxon>Citrobacter freundii complex</taxon>
    </lineage>
</organism>
<evidence type="ECO:0000313" key="8">
    <source>
        <dbReference type="Proteomes" id="UP000215827"/>
    </source>
</evidence>
<name>A0A0P8Q3B0_CITFR</name>
<dbReference type="EMBL" id="DAESCB010000041">
    <property type="protein sequence ID" value="HBH7045230.1"/>
    <property type="molecule type" value="Genomic_DNA"/>
</dbReference>
<protein>
    <submittedName>
        <fullName evidence="5">Uncharacterized protein</fullName>
    </submittedName>
</protein>
<accession>A0A0P8Q3B0</accession>
<evidence type="ECO:0000313" key="6">
    <source>
        <dbReference type="EMBL" id="QLV33454.1"/>
    </source>
</evidence>
<keyword evidence="6" id="KW-0614">Plasmid</keyword>
<dbReference type="Proteomes" id="UP001279522">
    <property type="component" value="Unassembled WGS sequence"/>
</dbReference>
<evidence type="ECO:0000313" key="7">
    <source>
        <dbReference type="Proteomes" id="UP000050520"/>
    </source>
</evidence>